<dbReference type="PANTHER" id="PTHR43283:SF3">
    <property type="entry name" value="BETA-LACTAMASE FAMILY PROTEIN (AFU_ORTHOLOGUE AFUA_5G07500)"/>
    <property type="match status" value="1"/>
</dbReference>
<evidence type="ECO:0000313" key="3">
    <source>
        <dbReference type="Proteomes" id="UP000249363"/>
    </source>
</evidence>
<dbReference type="Gene3D" id="3.40.710.10">
    <property type="entry name" value="DD-peptidase/beta-lactamase superfamily"/>
    <property type="match status" value="1"/>
</dbReference>
<dbReference type="PANTHER" id="PTHR43283">
    <property type="entry name" value="BETA-LACTAMASE-RELATED"/>
    <property type="match status" value="1"/>
</dbReference>
<dbReference type="Proteomes" id="UP000249363">
    <property type="component" value="Unassembled WGS sequence"/>
</dbReference>
<reference evidence="2 3" key="1">
    <citation type="journal article" date="2017" name="Biotechnol. Biofuels">
        <title>Differential beta-glucosidase expression as a function of carbon source availability in Talaromyces amestolkiae: a genomic and proteomic approach.</title>
        <authorList>
            <person name="de Eugenio L.I."/>
            <person name="Mendez-Liter J.A."/>
            <person name="Nieto-Dominguez M."/>
            <person name="Alonso L."/>
            <person name="Gil-Munoz J."/>
            <person name="Barriuso J."/>
            <person name="Prieto A."/>
            <person name="Martinez M.J."/>
        </authorList>
    </citation>
    <scope>NUCLEOTIDE SEQUENCE [LARGE SCALE GENOMIC DNA]</scope>
    <source>
        <strain evidence="2 3">CIB</strain>
    </source>
</reference>
<evidence type="ECO:0000313" key="2">
    <source>
        <dbReference type="EMBL" id="RAO69204.1"/>
    </source>
</evidence>
<dbReference type="SUPFAM" id="SSF56601">
    <property type="entry name" value="beta-lactamase/transpeptidase-like"/>
    <property type="match status" value="1"/>
</dbReference>
<dbReference type="STRING" id="1196081.A0A364L0A2"/>
<dbReference type="Pfam" id="PF00144">
    <property type="entry name" value="Beta-lactamase"/>
    <property type="match status" value="1"/>
</dbReference>
<dbReference type="InterPro" id="IPR050789">
    <property type="entry name" value="Diverse_Enzym_Activities"/>
</dbReference>
<proteinExistence type="predicted"/>
<dbReference type="OrthoDB" id="428260at2759"/>
<name>A0A364L0A2_TALAM</name>
<evidence type="ECO:0000259" key="1">
    <source>
        <dbReference type="Pfam" id="PF00144"/>
    </source>
</evidence>
<comment type="caution">
    <text evidence="2">The sequence shown here is derived from an EMBL/GenBank/DDBJ whole genome shotgun (WGS) entry which is preliminary data.</text>
</comment>
<keyword evidence="3" id="KW-1185">Reference proteome</keyword>
<dbReference type="RefSeq" id="XP_040733720.1">
    <property type="nucleotide sequence ID" value="XM_040877668.1"/>
</dbReference>
<feature type="domain" description="Beta-lactamase-related" evidence="1">
    <location>
        <begin position="75"/>
        <end position="394"/>
    </location>
</feature>
<sequence>MLSHDTTAKLRSLVEQACGVNTGTTTEKHLKPLSFASVVIVSKESKSDRPEEVFAYAAGRPKLLSGNATDVDAKNSIYWMASFTKLVTAIACMQLVEQGKLALDDADQVERLCPELRDVKYLADDGTLEQKSGRITLRMLLTHTAGFGYTFTNEKLRDWVGNRNPPISPARQQFWNQPLVNQPGAKFEYGISLDWAGFLVERVTGTRLDEYMQRYIFEPLDIKDMSFFPDGDMKSRVLAMEQRLPDGHLKARGHAWKYALHVQDHNKPDTVRSGGAGLFGSPREYAKILAMLLNNGVSTTTGKQNPNYARQYVPAAEPELVYPSDGYYGLAPPQMPQGWGLSFMISPSVTGRSDNTAHWSGMSNMFWWCDREKGVAGIVASQVLPFADPEVGKLWAKVEAAVYEKTGKL</sequence>
<dbReference type="EMBL" id="MIKG01000009">
    <property type="protein sequence ID" value="RAO69204.1"/>
    <property type="molecule type" value="Genomic_DNA"/>
</dbReference>
<protein>
    <recommendedName>
        <fullName evidence="1">Beta-lactamase-related domain-containing protein</fullName>
    </recommendedName>
</protein>
<dbReference type="InterPro" id="IPR001466">
    <property type="entry name" value="Beta-lactam-related"/>
</dbReference>
<accession>A0A364L0A2</accession>
<organism evidence="2 3">
    <name type="scientific">Talaromyces amestolkiae</name>
    <dbReference type="NCBI Taxonomy" id="1196081"/>
    <lineage>
        <taxon>Eukaryota</taxon>
        <taxon>Fungi</taxon>
        <taxon>Dikarya</taxon>
        <taxon>Ascomycota</taxon>
        <taxon>Pezizomycotina</taxon>
        <taxon>Eurotiomycetes</taxon>
        <taxon>Eurotiomycetidae</taxon>
        <taxon>Eurotiales</taxon>
        <taxon>Trichocomaceae</taxon>
        <taxon>Talaromyces</taxon>
        <taxon>Talaromyces sect. Talaromyces</taxon>
    </lineage>
</organism>
<dbReference type="AlphaFoldDB" id="A0A364L0A2"/>
<dbReference type="InterPro" id="IPR012338">
    <property type="entry name" value="Beta-lactam/transpept-like"/>
</dbReference>
<gene>
    <name evidence="2" type="ORF">BHQ10_005216</name>
</gene>
<dbReference type="GeneID" id="63794432"/>